<protein>
    <recommendedName>
        <fullName evidence="1">Aminoglycoside phosphotransferase domain-containing protein</fullName>
    </recommendedName>
</protein>
<dbReference type="Proteomes" id="UP000036947">
    <property type="component" value="Unassembled WGS sequence"/>
</dbReference>
<dbReference type="AlphaFoldDB" id="A0A0L0NHX2"/>
<dbReference type="Pfam" id="PF01636">
    <property type="entry name" value="APH"/>
    <property type="match status" value="1"/>
</dbReference>
<evidence type="ECO:0000259" key="1">
    <source>
        <dbReference type="Pfam" id="PF01636"/>
    </source>
</evidence>
<dbReference type="InterPro" id="IPR002575">
    <property type="entry name" value="Aminoglycoside_PTrfase"/>
</dbReference>
<accession>A0A0L0NHX2</accession>
<dbReference type="Gene3D" id="3.90.1200.10">
    <property type="match status" value="1"/>
</dbReference>
<reference evidence="2 3" key="1">
    <citation type="journal article" date="2015" name="BMC Genomics">
        <title>The genome of the truffle-parasite Tolypocladium ophioglossoides and the evolution of antifungal peptaibiotics.</title>
        <authorList>
            <person name="Quandt C.A."/>
            <person name="Bushley K.E."/>
            <person name="Spatafora J.W."/>
        </authorList>
    </citation>
    <scope>NUCLEOTIDE SEQUENCE [LARGE SCALE GENOMIC DNA]</scope>
    <source>
        <strain evidence="2 3">CBS 100239</strain>
    </source>
</reference>
<feature type="domain" description="Aminoglycoside phosphotransferase" evidence="1">
    <location>
        <begin position="11"/>
        <end position="164"/>
    </location>
</feature>
<dbReference type="PANTHER" id="PTHR21310">
    <property type="entry name" value="AMINOGLYCOSIDE PHOSPHOTRANSFERASE-RELATED-RELATED"/>
    <property type="match status" value="1"/>
</dbReference>
<name>A0A0L0NHX2_TOLOC</name>
<dbReference type="EMBL" id="LFRF01000003">
    <property type="protein sequence ID" value="KND93633.1"/>
    <property type="molecule type" value="Genomic_DNA"/>
</dbReference>
<comment type="caution">
    <text evidence="2">The sequence shown here is derived from an EMBL/GenBank/DDBJ whole genome shotgun (WGS) entry which is preliminary data.</text>
</comment>
<keyword evidence="3" id="KW-1185">Reference proteome</keyword>
<gene>
    <name evidence="2" type="ORF">TOPH_01472</name>
</gene>
<proteinExistence type="predicted"/>
<dbReference type="OrthoDB" id="8300194at2759"/>
<organism evidence="2 3">
    <name type="scientific">Tolypocladium ophioglossoides (strain CBS 100239)</name>
    <name type="common">Snaketongue truffleclub</name>
    <name type="synonym">Elaphocordyceps ophioglossoides</name>
    <dbReference type="NCBI Taxonomy" id="1163406"/>
    <lineage>
        <taxon>Eukaryota</taxon>
        <taxon>Fungi</taxon>
        <taxon>Dikarya</taxon>
        <taxon>Ascomycota</taxon>
        <taxon>Pezizomycotina</taxon>
        <taxon>Sordariomycetes</taxon>
        <taxon>Hypocreomycetidae</taxon>
        <taxon>Hypocreales</taxon>
        <taxon>Ophiocordycipitaceae</taxon>
        <taxon>Tolypocladium</taxon>
    </lineage>
</organism>
<evidence type="ECO:0000313" key="3">
    <source>
        <dbReference type="Proteomes" id="UP000036947"/>
    </source>
</evidence>
<dbReference type="SUPFAM" id="SSF56112">
    <property type="entry name" value="Protein kinase-like (PK-like)"/>
    <property type="match status" value="1"/>
</dbReference>
<sequence length="199" mass="22199">MEYAALHTSVCLPRVHRTYQRRNGLFIAMDFVQGTHLDTLWPRLDDAEKRDIVAQIWDSVRQLHACRPPASLKDVAAASISGGPVRDGAFGLGDDGPPSTGPFAGPEDFLQLLSEIPAADGFDRNPAHTGFVHADLALRNIIRTDDGRICIIDWEFAGWWPLYWERIKWHFADFPPTPDFVNLMDELSGQTRAATSEAS</sequence>
<dbReference type="InterPro" id="IPR051678">
    <property type="entry name" value="AGP_Transferase"/>
</dbReference>
<evidence type="ECO:0000313" key="2">
    <source>
        <dbReference type="EMBL" id="KND93633.1"/>
    </source>
</evidence>
<dbReference type="PANTHER" id="PTHR21310:SF15">
    <property type="entry name" value="AMINOGLYCOSIDE PHOSPHOTRANSFERASE DOMAIN-CONTAINING PROTEIN"/>
    <property type="match status" value="1"/>
</dbReference>
<dbReference type="InterPro" id="IPR011009">
    <property type="entry name" value="Kinase-like_dom_sf"/>
</dbReference>